<accession>A0A7J6PE16</accession>
<dbReference type="AlphaFoldDB" id="A0A7J6PE16"/>
<reference evidence="1 2" key="1">
    <citation type="submission" date="2020-04" db="EMBL/GenBank/DDBJ databases">
        <title>Perkinsus olseni comparative genomics.</title>
        <authorList>
            <person name="Bogema D.R."/>
        </authorList>
    </citation>
    <scope>NUCLEOTIDE SEQUENCE [LARGE SCALE GENOMIC DNA]</scope>
    <source>
        <strain evidence="1">00978-12</strain>
    </source>
</reference>
<gene>
    <name evidence="1" type="ORF">FOZ60_010545</name>
</gene>
<organism evidence="1 2">
    <name type="scientific">Perkinsus olseni</name>
    <name type="common">Perkinsus atlanticus</name>
    <dbReference type="NCBI Taxonomy" id="32597"/>
    <lineage>
        <taxon>Eukaryota</taxon>
        <taxon>Sar</taxon>
        <taxon>Alveolata</taxon>
        <taxon>Perkinsozoa</taxon>
        <taxon>Perkinsea</taxon>
        <taxon>Perkinsida</taxon>
        <taxon>Perkinsidae</taxon>
        <taxon>Perkinsus</taxon>
    </lineage>
</organism>
<proteinExistence type="predicted"/>
<evidence type="ECO:0000313" key="2">
    <source>
        <dbReference type="Proteomes" id="UP000541610"/>
    </source>
</evidence>
<evidence type="ECO:0000313" key="1">
    <source>
        <dbReference type="EMBL" id="KAF4693621.1"/>
    </source>
</evidence>
<dbReference type="Proteomes" id="UP000541610">
    <property type="component" value="Unassembled WGS sequence"/>
</dbReference>
<dbReference type="EMBL" id="JABANP010000043">
    <property type="protein sequence ID" value="KAF4693621.1"/>
    <property type="molecule type" value="Genomic_DNA"/>
</dbReference>
<sequence length="138" mass="15721">MRQHVRTTLSVEHPNRLHSKRRVGRRAKATCIDMKYLFAVTILSMSCNNIAVVDRDFVASEAEHVDVDFVQNYVDTRNHYQLVHDNDSAIKADMDGRLLRNAALCANCRACWRSIIGMWFTHCWIITGVCGGTTCECC</sequence>
<name>A0A7J6PE16_PEROL</name>
<protein>
    <submittedName>
        <fullName evidence="1">Uncharacterized protein</fullName>
    </submittedName>
</protein>
<comment type="caution">
    <text evidence="1">The sequence shown here is derived from an EMBL/GenBank/DDBJ whole genome shotgun (WGS) entry which is preliminary data.</text>
</comment>